<feature type="transmembrane region" description="Helical" evidence="1">
    <location>
        <begin position="51"/>
        <end position="72"/>
    </location>
</feature>
<dbReference type="Proteomes" id="UP000276178">
    <property type="component" value="Unassembled WGS sequence"/>
</dbReference>
<evidence type="ECO:0000313" key="2">
    <source>
        <dbReference type="EMBL" id="RNB49969.1"/>
    </source>
</evidence>
<dbReference type="InterPro" id="IPR021486">
    <property type="entry name" value="DUF3139"/>
</dbReference>
<gene>
    <name evidence="2" type="ORF">EB820_22395</name>
</gene>
<organism evidence="2 3">
    <name type="scientific">Brevibacillus agri</name>
    <dbReference type="NCBI Taxonomy" id="51101"/>
    <lineage>
        <taxon>Bacteria</taxon>
        <taxon>Bacillati</taxon>
        <taxon>Bacillota</taxon>
        <taxon>Bacilli</taxon>
        <taxon>Bacillales</taxon>
        <taxon>Paenibacillaceae</taxon>
        <taxon>Brevibacillus</taxon>
    </lineage>
</organism>
<sequence>MRHFQHPCNFSLRQVGVNLAAGGSWGAKNCNFMVIRALCKRHSGGGMVRKILVICMILFLAVAVSYNFEWIIGGYPQTKSAIQGNVRDYLMNEQNYKITDIASIDVTYSRKFGDYSAQVILSDEKETKYYYRIDEKVKQSGYNGKTNKHRES</sequence>
<dbReference type="AlphaFoldDB" id="A0A3M8AFN2"/>
<accession>A0A3M8AFN2</accession>
<keyword evidence="1" id="KW-0812">Transmembrane</keyword>
<name>A0A3M8AFN2_9BACL</name>
<evidence type="ECO:0000256" key="1">
    <source>
        <dbReference type="SAM" id="Phobius"/>
    </source>
</evidence>
<evidence type="ECO:0000313" key="3">
    <source>
        <dbReference type="Proteomes" id="UP000276178"/>
    </source>
</evidence>
<proteinExistence type="predicted"/>
<protein>
    <submittedName>
        <fullName evidence="2">DUF3139 domain-containing protein</fullName>
    </submittedName>
</protein>
<reference evidence="2 3" key="1">
    <citation type="submission" date="2018-10" db="EMBL/GenBank/DDBJ databases">
        <title>Phylogenomics of Brevibacillus.</title>
        <authorList>
            <person name="Dunlap C."/>
        </authorList>
    </citation>
    <scope>NUCLEOTIDE SEQUENCE [LARGE SCALE GENOMIC DNA]</scope>
    <source>
        <strain evidence="2 3">NRRL NRS 1219</strain>
    </source>
</reference>
<comment type="caution">
    <text evidence="2">The sequence shown here is derived from an EMBL/GenBank/DDBJ whole genome shotgun (WGS) entry which is preliminary data.</text>
</comment>
<dbReference type="OrthoDB" id="2475405at2"/>
<dbReference type="EMBL" id="RHHN01000076">
    <property type="protein sequence ID" value="RNB49969.1"/>
    <property type="molecule type" value="Genomic_DNA"/>
</dbReference>
<keyword evidence="1" id="KW-0472">Membrane</keyword>
<dbReference type="Pfam" id="PF11337">
    <property type="entry name" value="DUF3139"/>
    <property type="match status" value="1"/>
</dbReference>
<keyword evidence="1" id="KW-1133">Transmembrane helix</keyword>